<dbReference type="SUPFAM" id="SSF50494">
    <property type="entry name" value="Trypsin-like serine proteases"/>
    <property type="match status" value="1"/>
</dbReference>
<feature type="domain" description="Peptidase S1" evidence="2">
    <location>
        <begin position="53"/>
        <end position="270"/>
    </location>
</feature>
<sequence length="270" mass="29616">KSQVIKTTPEQTLRVKRPDRSSSCSDLISLPGEMVLFLLLAALLFPTGEAGKIIEGQEAKPHSHPYMAYLQFKTSGEPHICGGFLVREDFVLTAAHCLGRAQSHSAPGPSVTSTPPQLLPCPGVSCLSQLLGCISCDPMIPTPLQCPQCSSMNVTLRAHNIKQQERTQQVIQVRRAIRHPDYNPKNFSNDIISLPSQDLLPFPPYHPGHLTSPCGSGEGRHINVTALSRLRDHRLSQTLASSHSWRERPSRLAAVRQLCLPRAMACMKPG</sequence>
<dbReference type="GO" id="GO:0005737">
    <property type="term" value="C:cytoplasm"/>
    <property type="evidence" value="ECO:0007669"/>
    <property type="project" value="TreeGrafter"/>
</dbReference>
<keyword evidence="4" id="KW-1185">Reference proteome</keyword>
<comment type="caution">
    <text evidence="3">The sequence shown here is derived from an EMBL/GenBank/DDBJ whole genome shotgun (WGS) entry which is preliminary data.</text>
</comment>
<dbReference type="SMART" id="SM00020">
    <property type="entry name" value="Tryp_SPc"/>
    <property type="match status" value="1"/>
</dbReference>
<dbReference type="GO" id="GO:0006508">
    <property type="term" value="P:proteolysis"/>
    <property type="evidence" value="ECO:0007669"/>
    <property type="project" value="InterPro"/>
</dbReference>
<name>A0A212CSV0_CEREH</name>
<accession>A0A212CSV0</accession>
<evidence type="ECO:0000259" key="2">
    <source>
        <dbReference type="PROSITE" id="PS50240"/>
    </source>
</evidence>
<dbReference type="Gene3D" id="2.40.10.10">
    <property type="entry name" value="Trypsin-like serine proteases"/>
    <property type="match status" value="2"/>
</dbReference>
<feature type="non-terminal residue" evidence="3">
    <location>
        <position position="270"/>
    </location>
</feature>
<evidence type="ECO:0000313" key="3">
    <source>
        <dbReference type="EMBL" id="OWK09089.1"/>
    </source>
</evidence>
<organism evidence="3 4">
    <name type="scientific">Cervus elaphus hippelaphus</name>
    <name type="common">European red deer</name>
    <dbReference type="NCBI Taxonomy" id="46360"/>
    <lineage>
        <taxon>Eukaryota</taxon>
        <taxon>Metazoa</taxon>
        <taxon>Chordata</taxon>
        <taxon>Craniata</taxon>
        <taxon>Vertebrata</taxon>
        <taxon>Euteleostomi</taxon>
        <taxon>Mammalia</taxon>
        <taxon>Eutheria</taxon>
        <taxon>Laurasiatheria</taxon>
        <taxon>Artiodactyla</taxon>
        <taxon>Ruminantia</taxon>
        <taxon>Pecora</taxon>
        <taxon>Cervidae</taxon>
        <taxon>Cervinae</taxon>
        <taxon>Cervus</taxon>
    </lineage>
</organism>
<dbReference type="InterPro" id="IPR018114">
    <property type="entry name" value="TRYPSIN_HIS"/>
</dbReference>
<dbReference type="GO" id="GO:0004252">
    <property type="term" value="F:serine-type endopeptidase activity"/>
    <property type="evidence" value="ECO:0007669"/>
    <property type="project" value="InterPro"/>
</dbReference>
<feature type="non-terminal residue" evidence="3">
    <location>
        <position position="1"/>
    </location>
</feature>
<evidence type="ECO:0000313" key="4">
    <source>
        <dbReference type="Proteomes" id="UP000242450"/>
    </source>
</evidence>
<dbReference type="InterPro" id="IPR043504">
    <property type="entry name" value="Peptidase_S1_PA_chymotrypsin"/>
</dbReference>
<dbReference type="Pfam" id="PF00089">
    <property type="entry name" value="Trypsin"/>
    <property type="match status" value="2"/>
</dbReference>
<dbReference type="PANTHER" id="PTHR24271">
    <property type="entry name" value="KALLIKREIN-RELATED"/>
    <property type="match status" value="1"/>
</dbReference>
<gene>
    <name evidence="3" type="ORF">Celaphus_00015387</name>
</gene>
<protein>
    <recommendedName>
        <fullName evidence="2">Peptidase S1 domain-containing protein</fullName>
    </recommendedName>
</protein>
<dbReference type="PROSITE" id="PS50240">
    <property type="entry name" value="TRYPSIN_DOM"/>
    <property type="match status" value="1"/>
</dbReference>
<dbReference type="PANTHER" id="PTHR24271:SF58">
    <property type="entry name" value="DUODENASE-1"/>
    <property type="match status" value="1"/>
</dbReference>
<reference evidence="3 4" key="1">
    <citation type="journal article" date="2018" name="Mol. Genet. Genomics">
        <title>The red deer Cervus elaphus genome CerEla1.0: sequencing, annotating, genes, and chromosomes.</title>
        <authorList>
            <person name="Bana N.A."/>
            <person name="Nyiri A."/>
            <person name="Nagy J."/>
            <person name="Frank K."/>
            <person name="Nagy T."/>
            <person name="Steger V."/>
            <person name="Schiller M."/>
            <person name="Lakatos P."/>
            <person name="Sugar L."/>
            <person name="Horn P."/>
            <person name="Barta E."/>
            <person name="Orosz L."/>
        </authorList>
    </citation>
    <scope>NUCLEOTIDE SEQUENCE [LARGE SCALE GENOMIC DNA]</scope>
    <source>
        <strain evidence="3">Hungarian</strain>
    </source>
</reference>
<dbReference type="Proteomes" id="UP000242450">
    <property type="component" value="Chromosome 13"/>
</dbReference>
<dbReference type="OrthoDB" id="5565075at2759"/>
<evidence type="ECO:0000256" key="1">
    <source>
        <dbReference type="ARBA" id="ARBA00023157"/>
    </source>
</evidence>
<dbReference type="AlphaFoldDB" id="A0A212CSV0"/>
<dbReference type="InterPro" id="IPR009003">
    <property type="entry name" value="Peptidase_S1_PA"/>
</dbReference>
<dbReference type="PROSITE" id="PS00134">
    <property type="entry name" value="TRYPSIN_HIS"/>
    <property type="match status" value="1"/>
</dbReference>
<proteinExistence type="predicted"/>
<dbReference type="EMBL" id="MKHE01000013">
    <property type="protein sequence ID" value="OWK09089.1"/>
    <property type="molecule type" value="Genomic_DNA"/>
</dbReference>
<dbReference type="InterPro" id="IPR001254">
    <property type="entry name" value="Trypsin_dom"/>
</dbReference>
<keyword evidence="1" id="KW-1015">Disulfide bond</keyword>